<keyword evidence="7 8" id="KW-0472">Membrane</keyword>
<feature type="transmembrane region" description="Helical" evidence="8">
    <location>
        <begin position="323"/>
        <end position="344"/>
    </location>
</feature>
<keyword evidence="2" id="KW-1003">Cell membrane</keyword>
<feature type="transmembrane region" description="Helical" evidence="8">
    <location>
        <begin position="116"/>
        <end position="132"/>
    </location>
</feature>
<sequence length="511" mass="59496">MTSRKDMRVRYKILVVLTFLLLALVAYFRLRVGLVRYFDTDEFPYLNWSYHMAIGYRPYVDFFFLISPLYLLFHIPTMMLFQGMSSAIAARVSAWILTLTLSALLGTFFYLWKKNLLGALLCALILLVLPMPSDKFFEIRPDPLAMVFFLSGLLLLFISFKSKKKIVFFFTGLFFALSLLTLQKVLPFIFLCAFAVILKNFREIGKERFFRSSILLFLFGLSIPLGVFTVWAFSTGSPDVVFYSLIKLPVELAEWYRYSRLPVTFYFWPNNTYYGTDGTTLGNVFNSILWIFGSGIALLRLIQSTISKIPIRPFEHLRLSSPPEFTVLLACLLFLSYGIYYVSLIRFPQYLIPSAIFLSFFIADGLIFIAGRLSGSWISSIFFVSLLILFGKSFFYVHLPKMYPNRLNTSYFTRAEKISSQIPRGEYVLDLDGITLYYPYPYYFCCLPWPLTRYPTHTFPSLKDALIKTHTKYIYEGPTDWVGHFNPDDLDYLKANYEQEPGKEYWVRKKT</sequence>
<evidence type="ECO:0000256" key="5">
    <source>
        <dbReference type="ARBA" id="ARBA00022692"/>
    </source>
</evidence>
<evidence type="ECO:0000313" key="9">
    <source>
        <dbReference type="EMBL" id="OGG12748.1"/>
    </source>
</evidence>
<evidence type="ECO:0000256" key="3">
    <source>
        <dbReference type="ARBA" id="ARBA00022676"/>
    </source>
</evidence>
<evidence type="ECO:0000256" key="6">
    <source>
        <dbReference type="ARBA" id="ARBA00022989"/>
    </source>
</evidence>
<proteinExistence type="predicted"/>
<dbReference type="AlphaFoldDB" id="A0A1F5ZJU4"/>
<feature type="transmembrane region" description="Helical" evidence="8">
    <location>
        <begin position="88"/>
        <end position="110"/>
    </location>
</feature>
<keyword evidence="3" id="KW-0328">Glycosyltransferase</keyword>
<keyword evidence="4" id="KW-0808">Transferase</keyword>
<dbReference type="PANTHER" id="PTHR33908">
    <property type="entry name" value="MANNOSYLTRANSFERASE YKCB-RELATED"/>
    <property type="match status" value="1"/>
</dbReference>
<accession>A0A1F5ZJU4</accession>
<dbReference type="Proteomes" id="UP000176923">
    <property type="component" value="Unassembled WGS sequence"/>
</dbReference>
<reference evidence="9 10" key="1">
    <citation type="journal article" date="2016" name="Nat. Commun.">
        <title>Thousands of microbial genomes shed light on interconnected biogeochemical processes in an aquifer system.</title>
        <authorList>
            <person name="Anantharaman K."/>
            <person name="Brown C.T."/>
            <person name="Hug L.A."/>
            <person name="Sharon I."/>
            <person name="Castelle C.J."/>
            <person name="Probst A.J."/>
            <person name="Thomas B.C."/>
            <person name="Singh A."/>
            <person name="Wilkins M.J."/>
            <person name="Karaoz U."/>
            <person name="Brodie E.L."/>
            <person name="Williams K.H."/>
            <person name="Hubbard S.S."/>
            <person name="Banfield J.F."/>
        </authorList>
    </citation>
    <scope>NUCLEOTIDE SEQUENCE [LARGE SCALE GENOMIC DNA]</scope>
</reference>
<organism evidence="9 10">
    <name type="scientific">Candidatus Gottesmanbacteria bacterium RIFCSPHIGHO2_02_FULL_39_11</name>
    <dbReference type="NCBI Taxonomy" id="1798382"/>
    <lineage>
        <taxon>Bacteria</taxon>
        <taxon>Candidatus Gottesmaniibacteriota</taxon>
    </lineage>
</organism>
<dbReference type="PANTHER" id="PTHR33908:SF11">
    <property type="entry name" value="MEMBRANE PROTEIN"/>
    <property type="match status" value="1"/>
</dbReference>
<feature type="transmembrane region" description="Helical" evidence="8">
    <location>
        <begin position="350"/>
        <end position="370"/>
    </location>
</feature>
<gene>
    <name evidence="9" type="ORF">A3D77_06855</name>
</gene>
<dbReference type="InterPro" id="IPR050297">
    <property type="entry name" value="LipidA_mod_glycosyltrf_83"/>
</dbReference>
<comment type="caution">
    <text evidence="9">The sequence shown here is derived from an EMBL/GenBank/DDBJ whole genome shotgun (WGS) entry which is preliminary data.</text>
</comment>
<feature type="transmembrane region" description="Helical" evidence="8">
    <location>
        <begin position="12"/>
        <end position="30"/>
    </location>
</feature>
<keyword evidence="5 8" id="KW-0812">Transmembrane</keyword>
<evidence type="ECO:0000313" key="10">
    <source>
        <dbReference type="Proteomes" id="UP000176923"/>
    </source>
</evidence>
<dbReference type="EMBL" id="MFJL01000041">
    <property type="protein sequence ID" value="OGG12748.1"/>
    <property type="molecule type" value="Genomic_DNA"/>
</dbReference>
<feature type="transmembrane region" description="Helical" evidence="8">
    <location>
        <begin position="166"/>
        <end position="197"/>
    </location>
</feature>
<dbReference type="STRING" id="1798382.A3D77_06855"/>
<keyword evidence="6 8" id="KW-1133">Transmembrane helix</keyword>
<evidence type="ECO:0008006" key="11">
    <source>
        <dbReference type="Google" id="ProtNLM"/>
    </source>
</evidence>
<feature type="transmembrane region" description="Helical" evidence="8">
    <location>
        <begin position="144"/>
        <end position="160"/>
    </location>
</feature>
<evidence type="ECO:0000256" key="7">
    <source>
        <dbReference type="ARBA" id="ARBA00023136"/>
    </source>
</evidence>
<name>A0A1F5ZJU4_9BACT</name>
<evidence type="ECO:0000256" key="2">
    <source>
        <dbReference type="ARBA" id="ARBA00022475"/>
    </source>
</evidence>
<dbReference type="GO" id="GO:0016763">
    <property type="term" value="F:pentosyltransferase activity"/>
    <property type="evidence" value="ECO:0007669"/>
    <property type="project" value="TreeGrafter"/>
</dbReference>
<evidence type="ECO:0000256" key="8">
    <source>
        <dbReference type="SAM" id="Phobius"/>
    </source>
</evidence>
<feature type="transmembrane region" description="Helical" evidence="8">
    <location>
        <begin position="377"/>
        <end position="399"/>
    </location>
</feature>
<evidence type="ECO:0000256" key="1">
    <source>
        <dbReference type="ARBA" id="ARBA00004651"/>
    </source>
</evidence>
<evidence type="ECO:0000256" key="4">
    <source>
        <dbReference type="ARBA" id="ARBA00022679"/>
    </source>
</evidence>
<dbReference type="GO" id="GO:0005886">
    <property type="term" value="C:plasma membrane"/>
    <property type="evidence" value="ECO:0007669"/>
    <property type="project" value="UniProtKB-SubCell"/>
</dbReference>
<protein>
    <recommendedName>
        <fullName evidence="11">Glycosyltransferase RgtA/B/C/D-like domain-containing protein</fullName>
    </recommendedName>
</protein>
<feature type="transmembrane region" description="Helical" evidence="8">
    <location>
        <begin position="209"/>
        <end position="233"/>
    </location>
</feature>
<feature type="transmembrane region" description="Helical" evidence="8">
    <location>
        <begin position="284"/>
        <end position="302"/>
    </location>
</feature>
<comment type="subcellular location">
    <subcellularLocation>
        <location evidence="1">Cell membrane</location>
        <topology evidence="1">Multi-pass membrane protein</topology>
    </subcellularLocation>
</comment>
<dbReference type="GO" id="GO:0009103">
    <property type="term" value="P:lipopolysaccharide biosynthetic process"/>
    <property type="evidence" value="ECO:0007669"/>
    <property type="project" value="UniProtKB-ARBA"/>
</dbReference>